<dbReference type="RefSeq" id="WP_188621197.1">
    <property type="nucleotide sequence ID" value="NZ_BMJE01000005.1"/>
</dbReference>
<dbReference type="EMBL" id="BMJE01000005">
    <property type="protein sequence ID" value="GGB80263.1"/>
    <property type="molecule type" value="Genomic_DNA"/>
</dbReference>
<proteinExistence type="predicted"/>
<evidence type="ECO:0008006" key="3">
    <source>
        <dbReference type="Google" id="ProtNLM"/>
    </source>
</evidence>
<dbReference type="Proteomes" id="UP000615760">
    <property type="component" value="Unassembled WGS sequence"/>
</dbReference>
<protein>
    <recommendedName>
        <fullName evidence="3">SUKH-3 domain containing protein</fullName>
    </recommendedName>
</protein>
<name>A0ABQ1K0X3_9FLAO</name>
<evidence type="ECO:0000313" key="1">
    <source>
        <dbReference type="EMBL" id="GGB80263.1"/>
    </source>
</evidence>
<keyword evidence="2" id="KW-1185">Reference proteome</keyword>
<comment type="caution">
    <text evidence="1">The sequence shown here is derived from an EMBL/GenBank/DDBJ whole genome shotgun (WGS) entry which is preliminary data.</text>
</comment>
<gene>
    <name evidence="1" type="ORF">GCM10007424_20470</name>
</gene>
<dbReference type="Pfam" id="PF14433">
    <property type="entry name" value="SUKH-3"/>
    <property type="match status" value="1"/>
</dbReference>
<organism evidence="1 2">
    <name type="scientific">Flavobacterium suaedae</name>
    <dbReference type="NCBI Taxonomy" id="1767027"/>
    <lineage>
        <taxon>Bacteria</taxon>
        <taxon>Pseudomonadati</taxon>
        <taxon>Bacteroidota</taxon>
        <taxon>Flavobacteriia</taxon>
        <taxon>Flavobacteriales</taxon>
        <taxon>Flavobacteriaceae</taxon>
        <taxon>Flavobacterium</taxon>
    </lineage>
</organism>
<accession>A0ABQ1K0X3</accession>
<reference evidence="2" key="1">
    <citation type="journal article" date="2019" name="Int. J. Syst. Evol. Microbiol.">
        <title>The Global Catalogue of Microorganisms (GCM) 10K type strain sequencing project: providing services to taxonomists for standard genome sequencing and annotation.</title>
        <authorList>
            <consortium name="The Broad Institute Genomics Platform"/>
            <consortium name="The Broad Institute Genome Sequencing Center for Infectious Disease"/>
            <person name="Wu L."/>
            <person name="Ma J."/>
        </authorList>
    </citation>
    <scope>NUCLEOTIDE SEQUENCE [LARGE SCALE GENOMIC DNA]</scope>
    <source>
        <strain evidence="2">CGMCC 1.15461</strain>
    </source>
</reference>
<dbReference type="InterPro" id="IPR025850">
    <property type="entry name" value="SUKH-3"/>
</dbReference>
<evidence type="ECO:0000313" key="2">
    <source>
        <dbReference type="Proteomes" id="UP000615760"/>
    </source>
</evidence>
<sequence>MQFKTEVQKQFEKAGWFEGRNMKSAFEKLDGFEKFPDFLKEFLYEYGDLIVKTIPTFEGAVMNFKALTEGGYSINEYLSKPAYYGGKYTFPIAYYPLDNTTLECDAEGRIYMAGDFPCLVSNDFIAGIEKVIMEDYSDTLVWNPETNQWADEYQ</sequence>